<keyword evidence="7" id="KW-0472">Membrane</keyword>
<dbReference type="GO" id="GO:0016740">
    <property type="term" value="F:transferase activity"/>
    <property type="evidence" value="ECO:0007669"/>
    <property type="project" value="UniProtKB-KW"/>
</dbReference>
<feature type="short sequence motif" description="GXSXG" evidence="4">
    <location>
        <begin position="274"/>
        <end position="278"/>
    </location>
</feature>
<dbReference type="SUPFAM" id="SSF52151">
    <property type="entry name" value="FabD/lysophospholipase-like"/>
    <property type="match status" value="1"/>
</dbReference>
<evidence type="ECO:0000256" key="6">
    <source>
        <dbReference type="SAM" id="MobiDB-lite"/>
    </source>
</evidence>
<dbReference type="InterPro" id="IPR050301">
    <property type="entry name" value="NTE"/>
</dbReference>
<gene>
    <name evidence="9" type="ORF">JKP88DRAFT_300566</name>
</gene>
<evidence type="ECO:0000256" key="4">
    <source>
        <dbReference type="PROSITE-ProRule" id="PRU01161"/>
    </source>
</evidence>
<keyword evidence="3 4" id="KW-0443">Lipid metabolism</keyword>
<dbReference type="Pfam" id="PF01734">
    <property type="entry name" value="Patatin"/>
    <property type="match status" value="1"/>
</dbReference>
<feature type="compositionally biased region" description="Low complexity" evidence="6">
    <location>
        <begin position="860"/>
        <end position="875"/>
    </location>
</feature>
<dbReference type="InterPro" id="IPR016035">
    <property type="entry name" value="Acyl_Trfase/lysoPLipase"/>
</dbReference>
<comment type="caution">
    <text evidence="9">The sequence shown here is derived from an EMBL/GenBank/DDBJ whole genome shotgun (WGS) entry which is preliminary data.</text>
</comment>
<evidence type="ECO:0000256" key="1">
    <source>
        <dbReference type="ARBA" id="ARBA00022801"/>
    </source>
</evidence>
<dbReference type="PROSITE" id="PS51635">
    <property type="entry name" value="PNPLA"/>
    <property type="match status" value="1"/>
</dbReference>
<dbReference type="InterPro" id="IPR021771">
    <property type="entry name" value="Triacylglycerol_lipase_N"/>
</dbReference>
<keyword evidence="2 4" id="KW-0442">Lipid degradation</keyword>
<proteinExistence type="predicted"/>
<feature type="active site" description="Nucleophile" evidence="4">
    <location>
        <position position="276"/>
    </location>
</feature>
<protein>
    <submittedName>
        <fullName evidence="9">Acyl transferase/acyl hydrolase/lysophospholipase</fullName>
    </submittedName>
</protein>
<dbReference type="PANTHER" id="PTHR14226:SF10">
    <property type="entry name" value="TRIACYLGLYCEROL LIPASE 4-RELATED"/>
    <property type="match status" value="1"/>
</dbReference>
<feature type="compositionally biased region" description="Gly residues" evidence="6">
    <location>
        <begin position="876"/>
        <end position="888"/>
    </location>
</feature>
<dbReference type="InterPro" id="IPR002641">
    <property type="entry name" value="PNPLA_dom"/>
</dbReference>
<keyword evidence="7" id="KW-1133">Transmembrane helix</keyword>
<comment type="caution">
    <text evidence="4">Lacks conserved residue(s) required for the propagation of feature annotation.</text>
</comment>
<accession>A0A835ZEF1</accession>
<dbReference type="AlphaFoldDB" id="A0A835ZEF1"/>
<feature type="compositionally biased region" description="Polar residues" evidence="6">
    <location>
        <begin position="829"/>
        <end position="842"/>
    </location>
</feature>
<sequence length="888" mass="96056">MPGSAGGSNRLGLRVNLDKRLSEYLRLLEQLADKALQLLSEKAPGIEAWLLEALETIFAPRLLLRHLVAAMALQAGLITWNMATAAYGHMMGRMNRKHRALKEAHAALRLAQNYEEWKQAAERLDELENHTEWRNRPDSLLYDHELLQSQIDELNAMMQRQDVFGLMFRLRGSLSRSQHGMLHEGLFSRAHAGTKILVENYHETVCKALRYICTSDGAGLDIPSDAKLAFFNETRHAYGRTALMLSGGAAMGFYHVGVVKALIERQLMPRVISGASAGSIVAAMVGTRTDAELRPMYHGEGINLGFFRPLRESRRRALSQGDKLKNEAFWQLLVPPALRWAGELFWQGVLSGEGLLRMDTDYFRAVMRHNVGGYTFQEAFDRTGRIMNIIVAPRNRTDPPRLLNYLTAPHVLVWSAAVCSSSVPGVFEPSTLLVKEADGSIRPEHSVPQKYVDGSMEADLPMQQISELFNINHFLVSQVNPHATVFSTMALSKSVWNHPVYSFLVGLVGFLKAQVRNWFRNVLEFVSLRRMAPIWATRRGGIQLLTQEYEGRDSDVTISPWEGHETLLSSFSKMLSNPSRREFANMVTVSERNTWPKVDMIRVHCAVEVALEQCVRAARRQVVAEAQAQAVRLAAAVGAAPGGAAIAASMRGGRVPSFYTSRSLVNMAGLGLGLPDPALTPTGGFRAGGGFAGAGTLGASFAHGSSGVHGGHGGGAREMVDEVSSADGDSDQEREDVGLSMEGNGTSMLSLNGADNGGGGEHAAAAEALGSGAAAGADGVGAEELSPRMFTDDEDDGVEANIVKSTSMSSFYYRRSRSFDANEALRPGRQNSASTGALQQDENAALSMMRSVTHAGTGLSSLDGRGARDGSSSGNGSDGGGDGDVQAA</sequence>
<keyword evidence="7" id="KW-0812">Transmembrane</keyword>
<dbReference type="EMBL" id="JAFCMP010000044">
    <property type="protein sequence ID" value="KAG5189830.1"/>
    <property type="molecule type" value="Genomic_DNA"/>
</dbReference>
<feature type="transmembrane region" description="Helical" evidence="7">
    <location>
        <begin position="242"/>
        <end position="263"/>
    </location>
</feature>
<dbReference type="OrthoDB" id="10049244at2759"/>
<dbReference type="Proteomes" id="UP000664859">
    <property type="component" value="Unassembled WGS sequence"/>
</dbReference>
<evidence type="ECO:0000256" key="2">
    <source>
        <dbReference type="ARBA" id="ARBA00022963"/>
    </source>
</evidence>
<feature type="active site" description="Proton acceptor" evidence="4">
    <location>
        <position position="453"/>
    </location>
</feature>
<evidence type="ECO:0000256" key="5">
    <source>
        <dbReference type="SAM" id="Coils"/>
    </source>
</evidence>
<feature type="transmembrane region" description="Helical" evidence="7">
    <location>
        <begin position="67"/>
        <end position="88"/>
    </location>
</feature>
<evidence type="ECO:0000259" key="8">
    <source>
        <dbReference type="PROSITE" id="PS51635"/>
    </source>
</evidence>
<dbReference type="Pfam" id="PF11815">
    <property type="entry name" value="DUF3336"/>
    <property type="match status" value="1"/>
</dbReference>
<organism evidence="9 10">
    <name type="scientific">Tribonema minus</name>
    <dbReference type="NCBI Taxonomy" id="303371"/>
    <lineage>
        <taxon>Eukaryota</taxon>
        <taxon>Sar</taxon>
        <taxon>Stramenopiles</taxon>
        <taxon>Ochrophyta</taxon>
        <taxon>PX clade</taxon>
        <taxon>Xanthophyceae</taxon>
        <taxon>Tribonematales</taxon>
        <taxon>Tribonemataceae</taxon>
        <taxon>Tribonema</taxon>
    </lineage>
</organism>
<dbReference type="PANTHER" id="PTHR14226">
    <property type="entry name" value="NEUROPATHY TARGET ESTERASE/SWISS CHEESE D.MELANOGASTER"/>
    <property type="match status" value="1"/>
</dbReference>
<dbReference type="GO" id="GO:0016042">
    <property type="term" value="P:lipid catabolic process"/>
    <property type="evidence" value="ECO:0007669"/>
    <property type="project" value="UniProtKB-UniRule"/>
</dbReference>
<dbReference type="GO" id="GO:0004806">
    <property type="term" value="F:triacylglycerol lipase activity"/>
    <property type="evidence" value="ECO:0007669"/>
    <property type="project" value="InterPro"/>
</dbReference>
<reference evidence="9" key="1">
    <citation type="submission" date="2021-02" db="EMBL/GenBank/DDBJ databases">
        <title>First Annotated Genome of the Yellow-green Alga Tribonema minus.</title>
        <authorList>
            <person name="Mahan K.M."/>
        </authorList>
    </citation>
    <scope>NUCLEOTIDE SEQUENCE</scope>
    <source>
        <strain evidence="9">UTEX B ZZ1240</strain>
    </source>
</reference>
<feature type="domain" description="PNPLA" evidence="8">
    <location>
        <begin position="243"/>
        <end position="466"/>
    </location>
</feature>
<keyword evidence="5" id="KW-0175">Coiled coil</keyword>
<feature type="region of interest" description="Disordered" evidence="6">
    <location>
        <begin position="708"/>
        <end position="763"/>
    </location>
</feature>
<keyword evidence="1 4" id="KW-0378">Hydrolase</keyword>
<evidence type="ECO:0000313" key="9">
    <source>
        <dbReference type="EMBL" id="KAG5189830.1"/>
    </source>
</evidence>
<keyword evidence="10" id="KW-1185">Reference proteome</keyword>
<feature type="region of interest" description="Disordered" evidence="6">
    <location>
        <begin position="823"/>
        <end position="888"/>
    </location>
</feature>
<evidence type="ECO:0000256" key="3">
    <source>
        <dbReference type="ARBA" id="ARBA00023098"/>
    </source>
</evidence>
<evidence type="ECO:0000256" key="7">
    <source>
        <dbReference type="SAM" id="Phobius"/>
    </source>
</evidence>
<keyword evidence="9" id="KW-0808">Transferase</keyword>
<name>A0A835ZEF1_9STRA</name>
<dbReference type="Gene3D" id="3.40.1090.10">
    <property type="entry name" value="Cytosolic phospholipase A2 catalytic domain"/>
    <property type="match status" value="2"/>
</dbReference>
<evidence type="ECO:0000313" key="10">
    <source>
        <dbReference type="Proteomes" id="UP000664859"/>
    </source>
</evidence>
<feature type="coiled-coil region" evidence="5">
    <location>
        <begin position="14"/>
        <end position="41"/>
    </location>
</feature>